<feature type="transmembrane region" description="Helical" evidence="1">
    <location>
        <begin position="65"/>
        <end position="83"/>
    </location>
</feature>
<protein>
    <submittedName>
        <fullName evidence="2">Phosphatidylinositol synthase, putative</fullName>
    </submittedName>
</protein>
<organism evidence="2 3">
    <name type="scientific">Babesia caballi</name>
    <dbReference type="NCBI Taxonomy" id="5871"/>
    <lineage>
        <taxon>Eukaryota</taxon>
        <taxon>Sar</taxon>
        <taxon>Alveolata</taxon>
        <taxon>Apicomplexa</taxon>
        <taxon>Aconoidasida</taxon>
        <taxon>Piroplasmida</taxon>
        <taxon>Babesiidae</taxon>
        <taxon>Babesia</taxon>
    </lineage>
</organism>
<keyword evidence="1" id="KW-0812">Transmembrane</keyword>
<accession>A0AAV4LVR0</accession>
<evidence type="ECO:0000256" key="1">
    <source>
        <dbReference type="SAM" id="Phobius"/>
    </source>
</evidence>
<feature type="transmembrane region" description="Helical" evidence="1">
    <location>
        <begin position="89"/>
        <end position="110"/>
    </location>
</feature>
<evidence type="ECO:0000313" key="2">
    <source>
        <dbReference type="EMBL" id="GIX63191.1"/>
    </source>
</evidence>
<evidence type="ECO:0000313" key="3">
    <source>
        <dbReference type="Proteomes" id="UP001497744"/>
    </source>
</evidence>
<keyword evidence="3" id="KW-1185">Reference proteome</keyword>
<sequence length="135" mass="15890">MSSSYLCFINGKQHPQYLEWFYLLMVIDICGHWLHNYACALYSNTNHKDVKDAYFILRVYYQTKWLMVAAILMYESFLGAMYVRPMYPSGHIIHGFMTIVLYVSAPLFAYKTLTNFLQGVYGCSRIMRYDIETAN</sequence>
<feature type="transmembrane region" description="Helical" evidence="1">
    <location>
        <begin position="20"/>
        <end position="44"/>
    </location>
</feature>
<dbReference type="Proteomes" id="UP001497744">
    <property type="component" value="Unassembled WGS sequence"/>
</dbReference>
<proteinExistence type="predicted"/>
<dbReference type="EMBL" id="BPLF01000002">
    <property type="protein sequence ID" value="GIX63191.1"/>
    <property type="molecule type" value="Genomic_DNA"/>
</dbReference>
<reference evidence="2 3" key="1">
    <citation type="submission" date="2021-06" db="EMBL/GenBank/DDBJ databases">
        <title>Genome sequence of Babesia caballi.</title>
        <authorList>
            <person name="Yamagishi J."/>
            <person name="Kidaka T."/>
            <person name="Ochi A."/>
        </authorList>
    </citation>
    <scope>NUCLEOTIDE SEQUENCE [LARGE SCALE GENOMIC DNA]</scope>
    <source>
        <strain evidence="2">USDA-D6B2</strain>
    </source>
</reference>
<dbReference type="RefSeq" id="XP_067715260.1">
    <property type="nucleotide sequence ID" value="XM_067859159.1"/>
</dbReference>
<name>A0AAV4LVR0_BABCB</name>
<keyword evidence="1" id="KW-0472">Membrane</keyword>
<dbReference type="GeneID" id="94194672"/>
<keyword evidence="1" id="KW-1133">Transmembrane helix</keyword>
<comment type="caution">
    <text evidence="2">The sequence shown here is derived from an EMBL/GenBank/DDBJ whole genome shotgun (WGS) entry which is preliminary data.</text>
</comment>
<gene>
    <name evidence="2" type="ORF">BcabD6B2_26260</name>
</gene>
<dbReference type="AlphaFoldDB" id="A0AAV4LVR0"/>